<dbReference type="EMBL" id="PKMF04000561">
    <property type="protein sequence ID" value="KAK7825915.1"/>
    <property type="molecule type" value="Genomic_DNA"/>
</dbReference>
<dbReference type="InterPro" id="IPR001611">
    <property type="entry name" value="Leu-rich_rpt"/>
</dbReference>
<dbReference type="InterPro" id="IPR032675">
    <property type="entry name" value="LRR_dom_sf"/>
</dbReference>
<dbReference type="Pfam" id="PF13855">
    <property type="entry name" value="LRR_8"/>
    <property type="match status" value="1"/>
</dbReference>
<keyword evidence="4" id="KW-1133">Transmembrane helix</keyword>
<evidence type="ECO:0000256" key="2">
    <source>
        <dbReference type="ARBA" id="ARBA00022692"/>
    </source>
</evidence>
<accession>A0AAW0JGE9</accession>
<evidence type="ECO:0000256" key="7">
    <source>
        <dbReference type="ARBA" id="ARBA00023180"/>
    </source>
</evidence>
<evidence type="ECO:0000313" key="8">
    <source>
        <dbReference type="EMBL" id="KAK7825915.1"/>
    </source>
</evidence>
<evidence type="ECO:0000256" key="3">
    <source>
        <dbReference type="ARBA" id="ARBA00022729"/>
    </source>
</evidence>
<evidence type="ECO:0000256" key="5">
    <source>
        <dbReference type="ARBA" id="ARBA00023136"/>
    </source>
</evidence>
<keyword evidence="5" id="KW-0472">Membrane</keyword>
<comment type="subcellular location">
    <subcellularLocation>
        <location evidence="1">Membrane</location>
        <topology evidence="1">Single-pass type I membrane protein</topology>
    </subcellularLocation>
</comment>
<gene>
    <name evidence="8" type="primary">EIX2_38</name>
    <name evidence="8" type="ORF">CFP56_032652</name>
</gene>
<keyword evidence="7" id="KW-0325">Glycoprotein</keyword>
<evidence type="ECO:0000256" key="1">
    <source>
        <dbReference type="ARBA" id="ARBA00004479"/>
    </source>
</evidence>
<dbReference type="PANTHER" id="PTHR48063">
    <property type="entry name" value="LRR RECEPTOR-LIKE KINASE"/>
    <property type="match status" value="1"/>
</dbReference>
<keyword evidence="9" id="KW-1185">Reference proteome</keyword>
<evidence type="ECO:0000313" key="9">
    <source>
        <dbReference type="Proteomes" id="UP000237347"/>
    </source>
</evidence>
<dbReference type="InterPro" id="IPR046956">
    <property type="entry name" value="RLP23-like"/>
</dbReference>
<organism evidence="8 9">
    <name type="scientific">Quercus suber</name>
    <name type="common">Cork oak</name>
    <dbReference type="NCBI Taxonomy" id="58331"/>
    <lineage>
        <taxon>Eukaryota</taxon>
        <taxon>Viridiplantae</taxon>
        <taxon>Streptophyta</taxon>
        <taxon>Embryophyta</taxon>
        <taxon>Tracheophyta</taxon>
        <taxon>Spermatophyta</taxon>
        <taxon>Magnoliopsida</taxon>
        <taxon>eudicotyledons</taxon>
        <taxon>Gunneridae</taxon>
        <taxon>Pentapetalae</taxon>
        <taxon>rosids</taxon>
        <taxon>fabids</taxon>
        <taxon>Fagales</taxon>
        <taxon>Fagaceae</taxon>
        <taxon>Quercus</taxon>
    </lineage>
</organism>
<comment type="caution">
    <text evidence="8">The sequence shown here is derived from an EMBL/GenBank/DDBJ whole genome shotgun (WGS) entry which is preliminary data.</text>
</comment>
<keyword evidence="6" id="KW-0675">Receptor</keyword>
<dbReference type="PANTHER" id="PTHR48063:SF98">
    <property type="entry name" value="LRR RECEPTOR-LIKE SERINE_THREONINE-PROTEIN KINASE FLS2"/>
    <property type="match status" value="1"/>
</dbReference>
<dbReference type="GO" id="GO:0016020">
    <property type="term" value="C:membrane"/>
    <property type="evidence" value="ECO:0007669"/>
    <property type="project" value="UniProtKB-SubCell"/>
</dbReference>
<keyword evidence="3" id="KW-0732">Signal</keyword>
<dbReference type="AlphaFoldDB" id="A0AAW0JGE9"/>
<reference evidence="8 9" key="1">
    <citation type="journal article" date="2018" name="Sci. Data">
        <title>The draft genome sequence of cork oak.</title>
        <authorList>
            <person name="Ramos A.M."/>
            <person name="Usie A."/>
            <person name="Barbosa P."/>
            <person name="Barros P.M."/>
            <person name="Capote T."/>
            <person name="Chaves I."/>
            <person name="Simoes F."/>
            <person name="Abreu I."/>
            <person name="Carrasquinho I."/>
            <person name="Faro C."/>
            <person name="Guimaraes J.B."/>
            <person name="Mendonca D."/>
            <person name="Nobrega F."/>
            <person name="Rodrigues L."/>
            <person name="Saibo N.J.M."/>
            <person name="Varela M.C."/>
            <person name="Egas C."/>
            <person name="Matos J."/>
            <person name="Miguel C.M."/>
            <person name="Oliveira M.M."/>
            <person name="Ricardo C.P."/>
            <person name="Goncalves S."/>
        </authorList>
    </citation>
    <scope>NUCLEOTIDE SEQUENCE [LARGE SCALE GENOMIC DNA]</scope>
    <source>
        <strain evidence="9">cv. HL8</strain>
    </source>
</reference>
<keyword evidence="2" id="KW-0812">Transmembrane</keyword>
<dbReference type="Proteomes" id="UP000237347">
    <property type="component" value="Unassembled WGS sequence"/>
</dbReference>
<proteinExistence type="predicted"/>
<name>A0AAW0JGE9_QUESU</name>
<dbReference type="SUPFAM" id="SSF52058">
    <property type="entry name" value="L domain-like"/>
    <property type="match status" value="1"/>
</dbReference>
<evidence type="ECO:0000256" key="4">
    <source>
        <dbReference type="ARBA" id="ARBA00022989"/>
    </source>
</evidence>
<evidence type="ECO:0000256" key="6">
    <source>
        <dbReference type="ARBA" id="ARBA00023170"/>
    </source>
</evidence>
<protein>
    <submittedName>
        <fullName evidence="8">Receptor-like protein eix2</fullName>
    </submittedName>
</protein>
<sequence>MYIRKGSKSSFSISMSRTFPKAFASKVNNWLCVVNKLPYLTSLYSCNLLNIFFVPLVNSSTSFDVLNLSYNNLTSPSSILEWLFNSNTSVVELYLANNQFQGLIPNAFSRINSLAIVYLGSNEFEGEIPKAFGGMCNLKTLYLSGNYLNGQLDYIQNLTGSDWVPPFQLNEIDLQFCRLGPQFPKWLQTQKNYYSLDISNSRILESLN</sequence>
<dbReference type="Gene3D" id="3.80.10.10">
    <property type="entry name" value="Ribonuclease Inhibitor"/>
    <property type="match status" value="1"/>
</dbReference>